<dbReference type="InterPro" id="IPR037066">
    <property type="entry name" value="Plug_dom_sf"/>
</dbReference>
<proteinExistence type="inferred from homology"/>
<comment type="subcellular location">
    <subcellularLocation>
        <location evidence="1 8">Cell outer membrane</location>
        <topology evidence="1 8">Multi-pass membrane protein</topology>
    </subcellularLocation>
</comment>
<keyword evidence="2 8" id="KW-0813">Transport</keyword>
<keyword evidence="13" id="KW-1185">Reference proteome</keyword>
<dbReference type="STRING" id="1642646.ING2E5A_1823"/>
<evidence type="ECO:0000256" key="1">
    <source>
        <dbReference type="ARBA" id="ARBA00004571"/>
    </source>
</evidence>
<dbReference type="GO" id="GO:0009279">
    <property type="term" value="C:cell outer membrane"/>
    <property type="evidence" value="ECO:0007669"/>
    <property type="project" value="UniProtKB-SubCell"/>
</dbReference>
<dbReference type="Pfam" id="PF13715">
    <property type="entry name" value="CarbopepD_reg_2"/>
    <property type="match status" value="1"/>
</dbReference>
<keyword evidence="4 8" id="KW-0812">Transmembrane</keyword>
<dbReference type="SUPFAM" id="SSF56935">
    <property type="entry name" value="Porins"/>
    <property type="match status" value="1"/>
</dbReference>
<evidence type="ECO:0000313" key="12">
    <source>
        <dbReference type="EMBL" id="SCM58472.1"/>
    </source>
</evidence>
<dbReference type="GO" id="GO:0044718">
    <property type="term" value="P:siderophore transmembrane transport"/>
    <property type="evidence" value="ECO:0007669"/>
    <property type="project" value="TreeGrafter"/>
</dbReference>
<dbReference type="InterPro" id="IPR008969">
    <property type="entry name" value="CarboxyPept-like_regulatory"/>
</dbReference>
<organism evidence="12 13">
    <name type="scientific">Petrimonas mucosa</name>
    <dbReference type="NCBI Taxonomy" id="1642646"/>
    <lineage>
        <taxon>Bacteria</taxon>
        <taxon>Pseudomonadati</taxon>
        <taxon>Bacteroidota</taxon>
        <taxon>Bacteroidia</taxon>
        <taxon>Bacteroidales</taxon>
        <taxon>Dysgonomonadaceae</taxon>
        <taxon>Petrimonas</taxon>
    </lineage>
</organism>
<keyword evidence="3 8" id="KW-1134">Transmembrane beta strand</keyword>
<feature type="domain" description="TonB-dependent receptor-like beta-barrel" evidence="10">
    <location>
        <begin position="294"/>
        <end position="738"/>
    </location>
</feature>
<dbReference type="Gene3D" id="2.60.40.1120">
    <property type="entry name" value="Carboxypeptidase-like, regulatory domain"/>
    <property type="match status" value="1"/>
</dbReference>
<dbReference type="EMBL" id="LT608328">
    <property type="protein sequence ID" value="SCM58472.1"/>
    <property type="molecule type" value="Genomic_DNA"/>
</dbReference>
<evidence type="ECO:0000313" key="13">
    <source>
        <dbReference type="Proteomes" id="UP000178485"/>
    </source>
</evidence>
<accession>A0A1G4G7Y0</accession>
<evidence type="ECO:0000256" key="2">
    <source>
        <dbReference type="ARBA" id="ARBA00022448"/>
    </source>
</evidence>
<reference evidence="12 13" key="1">
    <citation type="submission" date="2016-08" db="EMBL/GenBank/DDBJ databases">
        <authorList>
            <person name="Seilhamer J.J."/>
        </authorList>
    </citation>
    <scope>NUCLEOTIDE SEQUENCE [LARGE SCALE GENOMIC DNA]</scope>
    <source>
        <strain evidence="12">ING2-E5A</strain>
    </source>
</reference>
<evidence type="ECO:0000259" key="10">
    <source>
        <dbReference type="Pfam" id="PF00593"/>
    </source>
</evidence>
<dbReference type="SUPFAM" id="SSF49464">
    <property type="entry name" value="Carboxypeptidase regulatory domain-like"/>
    <property type="match status" value="1"/>
</dbReference>
<dbReference type="Gene3D" id="2.170.130.10">
    <property type="entry name" value="TonB-dependent receptor, plug domain"/>
    <property type="match status" value="1"/>
</dbReference>
<evidence type="ECO:0000256" key="7">
    <source>
        <dbReference type="ARBA" id="ARBA00023237"/>
    </source>
</evidence>
<keyword evidence="7 8" id="KW-0998">Cell outer membrane</keyword>
<gene>
    <name evidence="12" type="primary">cirA</name>
    <name evidence="12" type="ORF">ING2E5A_1823</name>
</gene>
<keyword evidence="12" id="KW-0675">Receptor</keyword>
<dbReference type="InterPro" id="IPR012910">
    <property type="entry name" value="Plug_dom"/>
</dbReference>
<sequence>MKKLIWILIATIYTVAAFPQHSNPEPQQTRNRQGEGDATVVGHILHKKTKEHIPYITISLKGTPHATSTDESGHYYLKELPRGDFKLVVSGVGYKTVELPVTLYQGKTIEVNVYLEEDDLLLETVVVSANRTETKRKEAPSMVSIISPMLLENTNSVTLAQGLNFQPGLRLESNCQNCGFQQVRINGLDGPYSQILIDSRPIFSALAGVYGIEQIPANMIERVEVMRGGGSALFGSNAIAGTINIITKEPKNNSISVSNITNMIGGSTPDNNLAFHASLVDNDLKNGLLVFGSNRQRDAFDYDKDGFTEIGKLEGSNIGMRAFYKFNNYKRLTAEYHFINEFRRGGNKLDTPPHFTDITEQTEHNIHSANGSYNYLSRNYRHKFNAYLSGQFIDRQSYYGTQGDPNAYGTTADNSIMGGVQYSYSIEKLLFMPSEVTTGAELNYNKMSDEMVGYNRKLDQEVNTKSLFLQNEWRNAAWSILAGVRVDKHNLIKDAIVSPRINIRFAPVPLIVLRGGYSTGFRAPQAFDEDLHITAVGGEVSIIQLSPQLRPEFSQSFTLSADLYRSFGSVQTNLVIEVFYTHLKDVFLLEEMGRDDQGNLLMERRNGSGALVRGVNVEGTIAPDKRFQLQLGGTLQKSLYTRPEVWSSNPDIKPQRNMFRTPDLYGYFTATCTPTTAFTLSFSGIYTGPMLVQHFAGYIPEDREFRTPDFSDFTVKLAYNFKVTGDATLQLNGGIQNLFNSFQEDFDQGPLRDAGYMYGPSLPRTLFAGVKFTM</sequence>
<evidence type="ECO:0000259" key="11">
    <source>
        <dbReference type="Pfam" id="PF07715"/>
    </source>
</evidence>
<evidence type="ECO:0000256" key="6">
    <source>
        <dbReference type="ARBA" id="ARBA00023136"/>
    </source>
</evidence>
<feature type="domain" description="TonB-dependent receptor plug" evidence="11">
    <location>
        <begin position="136"/>
        <end position="242"/>
    </location>
</feature>
<name>A0A1G4G7Y0_9BACT</name>
<dbReference type="InterPro" id="IPR000531">
    <property type="entry name" value="Beta-barrel_TonB"/>
</dbReference>
<dbReference type="Proteomes" id="UP000178485">
    <property type="component" value="Chromosome i"/>
</dbReference>
<evidence type="ECO:0000256" key="9">
    <source>
        <dbReference type="RuleBase" id="RU003357"/>
    </source>
</evidence>
<dbReference type="AlphaFoldDB" id="A0A1G4G7Y0"/>
<keyword evidence="6 8" id="KW-0472">Membrane</keyword>
<comment type="similarity">
    <text evidence="8 9">Belongs to the TonB-dependent receptor family.</text>
</comment>
<dbReference type="Gene3D" id="2.40.170.20">
    <property type="entry name" value="TonB-dependent receptor, beta-barrel domain"/>
    <property type="match status" value="1"/>
</dbReference>
<keyword evidence="5 9" id="KW-0798">TonB box</keyword>
<dbReference type="GO" id="GO:0015344">
    <property type="term" value="F:siderophore uptake transmembrane transporter activity"/>
    <property type="evidence" value="ECO:0007669"/>
    <property type="project" value="TreeGrafter"/>
</dbReference>
<dbReference type="PANTHER" id="PTHR30069:SF57">
    <property type="entry name" value="TONB-DEPENDENT RECEPTOR"/>
    <property type="match status" value="1"/>
</dbReference>
<dbReference type="PANTHER" id="PTHR30069">
    <property type="entry name" value="TONB-DEPENDENT OUTER MEMBRANE RECEPTOR"/>
    <property type="match status" value="1"/>
</dbReference>
<dbReference type="InterPro" id="IPR039426">
    <property type="entry name" value="TonB-dep_rcpt-like"/>
</dbReference>
<evidence type="ECO:0000256" key="5">
    <source>
        <dbReference type="ARBA" id="ARBA00023077"/>
    </source>
</evidence>
<evidence type="ECO:0000256" key="4">
    <source>
        <dbReference type="ARBA" id="ARBA00022692"/>
    </source>
</evidence>
<dbReference type="Pfam" id="PF00593">
    <property type="entry name" value="TonB_dep_Rec_b-barrel"/>
    <property type="match status" value="1"/>
</dbReference>
<dbReference type="InterPro" id="IPR036942">
    <property type="entry name" value="Beta-barrel_TonB_sf"/>
</dbReference>
<evidence type="ECO:0000256" key="3">
    <source>
        <dbReference type="ARBA" id="ARBA00022452"/>
    </source>
</evidence>
<protein>
    <submittedName>
        <fullName evidence="12">Colicin I receptor</fullName>
    </submittedName>
</protein>
<evidence type="ECO:0000256" key="8">
    <source>
        <dbReference type="PROSITE-ProRule" id="PRU01360"/>
    </source>
</evidence>
<dbReference type="KEGG" id="pmuc:ING2E5A_1823"/>
<dbReference type="RefSeq" id="WP_071137083.1">
    <property type="nucleotide sequence ID" value="NZ_LT608328.1"/>
</dbReference>
<dbReference type="Pfam" id="PF07715">
    <property type="entry name" value="Plug"/>
    <property type="match status" value="1"/>
</dbReference>
<dbReference type="PROSITE" id="PS52016">
    <property type="entry name" value="TONB_DEPENDENT_REC_3"/>
    <property type="match status" value="1"/>
</dbReference>